<proteinExistence type="predicted"/>
<feature type="region of interest" description="Disordered" evidence="1">
    <location>
        <begin position="33"/>
        <end position="58"/>
    </location>
</feature>
<dbReference type="EMBL" id="LLXL01000836">
    <property type="protein sequence ID" value="PKK68503.1"/>
    <property type="molecule type" value="Genomic_DNA"/>
</dbReference>
<feature type="compositionally biased region" description="Acidic residues" evidence="1">
    <location>
        <begin position="131"/>
        <end position="140"/>
    </location>
</feature>
<dbReference type="VEuPathDB" id="FungiDB:RhiirA1_507969"/>
<evidence type="ECO:0000256" key="1">
    <source>
        <dbReference type="SAM" id="MobiDB-lite"/>
    </source>
</evidence>
<dbReference type="VEuPathDB" id="FungiDB:FUN_007802"/>
<reference evidence="2 3" key="1">
    <citation type="submission" date="2016-04" db="EMBL/GenBank/DDBJ databases">
        <title>Genome analyses suggest a sexual origin of heterokaryosis in a supposedly ancient asexual fungus.</title>
        <authorList>
            <person name="Ropars J."/>
            <person name="Sedzielewska K."/>
            <person name="Noel J."/>
            <person name="Charron P."/>
            <person name="Farinelli L."/>
            <person name="Marton T."/>
            <person name="Kruger M."/>
            <person name="Pelin A."/>
            <person name="Brachmann A."/>
            <person name="Corradi N."/>
        </authorList>
    </citation>
    <scope>NUCLEOTIDE SEQUENCE [LARGE SCALE GENOMIC DNA]</scope>
    <source>
        <strain evidence="2 3">C2</strain>
    </source>
</reference>
<evidence type="ECO:0000313" key="2">
    <source>
        <dbReference type="EMBL" id="PKK68503.1"/>
    </source>
</evidence>
<comment type="caution">
    <text evidence="2">The sequence shown here is derived from an EMBL/GenBank/DDBJ whole genome shotgun (WGS) entry which is preliminary data.</text>
</comment>
<reference evidence="2 3" key="2">
    <citation type="submission" date="2017-10" db="EMBL/GenBank/DDBJ databases">
        <title>Extensive intraspecific genome diversity in a model arbuscular mycorrhizal fungus.</title>
        <authorList>
            <person name="Chen E.C.H."/>
            <person name="Morin E."/>
            <person name="Baudet D."/>
            <person name="Noel J."/>
            <person name="Ndikumana S."/>
            <person name="Charron P."/>
            <person name="St-Onge C."/>
            <person name="Giorgi J."/>
            <person name="Grigoriev I.V."/>
            <person name="Roux C."/>
            <person name="Martin F.M."/>
            <person name="Corradi N."/>
        </authorList>
    </citation>
    <scope>NUCLEOTIDE SEQUENCE [LARGE SCALE GENOMIC DNA]</scope>
    <source>
        <strain evidence="2 3">C2</strain>
    </source>
</reference>
<accession>A0A2N1N3K1</accession>
<feature type="region of interest" description="Disordered" evidence="1">
    <location>
        <begin position="111"/>
        <end position="148"/>
    </location>
</feature>
<feature type="compositionally biased region" description="Acidic residues" evidence="1">
    <location>
        <begin position="111"/>
        <end position="124"/>
    </location>
</feature>
<dbReference type="Proteomes" id="UP000233469">
    <property type="component" value="Unassembled WGS sequence"/>
</dbReference>
<evidence type="ECO:0008006" key="4">
    <source>
        <dbReference type="Google" id="ProtNLM"/>
    </source>
</evidence>
<name>A0A2N1N3K1_9GLOM</name>
<organism evidence="2 3">
    <name type="scientific">Rhizophagus irregularis</name>
    <dbReference type="NCBI Taxonomy" id="588596"/>
    <lineage>
        <taxon>Eukaryota</taxon>
        <taxon>Fungi</taxon>
        <taxon>Fungi incertae sedis</taxon>
        <taxon>Mucoromycota</taxon>
        <taxon>Glomeromycotina</taxon>
        <taxon>Glomeromycetes</taxon>
        <taxon>Glomerales</taxon>
        <taxon>Glomeraceae</taxon>
        <taxon>Rhizophagus</taxon>
    </lineage>
</organism>
<dbReference type="VEuPathDB" id="FungiDB:RhiirFUN_023846"/>
<evidence type="ECO:0000313" key="3">
    <source>
        <dbReference type="Proteomes" id="UP000233469"/>
    </source>
</evidence>
<sequence length="501" mass="59198">MRKQYTHNIIKEPEQRYWIRNRFMNRTITLATSSTAASSRSNQTSIQISPPLPNDDDNMEVRYNYEDDDMVPQYDTVSQYEYDNDDMEYDDDMNSQYEYNDDDMIVFDSYEEDDEDDEEGEGEEWERRGEEEEEETEEGEEDHHHQIVDEAFDKDKMSSYNDDGEFAPYFENFTTASLFCWLQKHNISTSAYENLVDILHNSKFNPSHIVRNIQRFREWRKRLPLISISARPISISLKKAPSISKSIKNAYQLSIRDIIWYVFNNPSILKHMYFGPGIDSEIKSEYWHGTLWGESPLFGNDQIKILGVIYKSGEFIYYHDNGRHLGRLRAILKNANNEYRLRIQKIVDYDNLPGIFKGRVRQERSVAAYQCRYIPGTALRITEIIYKHQNCWHIRDAILSYQHPSDYITLSSPPPSLPVYKLFIDLYFDDFGTYRNVYHSLGDIYLQFGNMPSYERKLLKNHFVLGFVPFGGDFNEFIQPFISEIKEFEQGKLMKVNGQDA</sequence>
<dbReference type="AlphaFoldDB" id="A0A2N1N3K1"/>
<protein>
    <recommendedName>
        <fullName evidence="4">BAH domain-containing protein</fullName>
    </recommendedName>
</protein>
<gene>
    <name evidence="2" type="ORF">RhiirC2_782202</name>
</gene>
<feature type="compositionally biased region" description="Low complexity" evidence="1">
    <location>
        <begin position="33"/>
        <end position="45"/>
    </location>
</feature>